<organism evidence="1">
    <name type="scientific">Alsobacter sp. KACC 23698</name>
    <dbReference type="NCBI Taxonomy" id="3149229"/>
    <lineage>
        <taxon>Bacteria</taxon>
        <taxon>Pseudomonadati</taxon>
        <taxon>Pseudomonadota</taxon>
        <taxon>Alphaproteobacteria</taxon>
        <taxon>Hyphomicrobiales</taxon>
        <taxon>Alsobacteraceae</taxon>
        <taxon>Alsobacter</taxon>
    </lineage>
</organism>
<reference evidence="1" key="1">
    <citation type="submission" date="2024-05" db="EMBL/GenBank/DDBJ databases">
        <authorList>
            <person name="Kim S."/>
            <person name="Heo J."/>
            <person name="Choi H."/>
            <person name="Choi Y."/>
            <person name="Kwon S.-W."/>
            <person name="Kim Y."/>
        </authorList>
    </citation>
    <scope>NUCLEOTIDE SEQUENCE</scope>
    <source>
        <strain evidence="1">KACC 23698</strain>
    </source>
</reference>
<evidence type="ECO:0000313" key="1">
    <source>
        <dbReference type="EMBL" id="XBO36960.1"/>
    </source>
</evidence>
<dbReference type="EMBL" id="CP157484">
    <property type="protein sequence ID" value="XBO36960.1"/>
    <property type="molecule type" value="Genomic_DNA"/>
</dbReference>
<evidence type="ECO:0008006" key="2">
    <source>
        <dbReference type="Google" id="ProtNLM"/>
    </source>
</evidence>
<dbReference type="AlphaFoldDB" id="A0AAU7J9I4"/>
<gene>
    <name evidence="1" type="ORF">ABEG18_14565</name>
</gene>
<sequence>MPLYTIALYRDERCAWLGAERAFPDDDEALCAALAEYEWFLGMDEDPAPQGWRIEVSDGRGEPLRFSCEAQARPTFH</sequence>
<dbReference type="RefSeq" id="WP_406853782.1">
    <property type="nucleotide sequence ID" value="NZ_CP157484.1"/>
</dbReference>
<proteinExistence type="predicted"/>
<accession>A0AAU7J9I4</accession>
<name>A0AAU7J9I4_9HYPH</name>
<protein>
    <recommendedName>
        <fullName evidence="2">DUF1488 family protein</fullName>
    </recommendedName>
</protein>